<organism evidence="1">
    <name type="scientific">Canis lupus familiaris</name>
    <name type="common">Dog</name>
    <name type="synonym">Canis familiaris</name>
    <dbReference type="NCBI Taxonomy" id="9615"/>
    <lineage>
        <taxon>Eukaryota</taxon>
        <taxon>Metazoa</taxon>
        <taxon>Chordata</taxon>
        <taxon>Craniata</taxon>
        <taxon>Vertebrata</taxon>
        <taxon>Euteleostomi</taxon>
        <taxon>Mammalia</taxon>
        <taxon>Eutheria</taxon>
        <taxon>Laurasiatheria</taxon>
        <taxon>Carnivora</taxon>
        <taxon>Caniformia</taxon>
        <taxon>Canidae</taxon>
        <taxon>Canis</taxon>
    </lineage>
</organism>
<dbReference type="AlphaFoldDB" id="B4YB23"/>
<gene>
    <name evidence="1" type="primary">AGER</name>
</gene>
<name>B4YB23_CANLF</name>
<dbReference type="EMBL" id="EU428792">
    <property type="protein sequence ID" value="ACE78151.1"/>
    <property type="molecule type" value="mRNA"/>
</dbReference>
<keyword evidence="1" id="KW-0675">Receptor</keyword>
<sequence length="46" mass="5027">MRGAQPDPICQLPFLPPCSLLSPEQFSPVPHLTKLASTTRASYSDK</sequence>
<protein>
    <submittedName>
        <fullName evidence="1">Advanced glycosylation end product-specific receptor variant I</fullName>
    </submittedName>
</protein>
<proteinExistence type="evidence at transcript level"/>
<reference evidence="1" key="1">
    <citation type="journal article" date="2009" name="Gene">
        <title>Cloning, characterisation, and comparative quantitative expression analyses of receptor for advanced glycation end products (RAGE) transcript forms.</title>
        <authorList>
            <person name="Sterenczak K.A."/>
            <person name="Willenbrock S."/>
            <person name="Barann M."/>
            <person name="Klemke M."/>
            <person name="Soller J.T."/>
            <person name="Eberle N."/>
            <person name="Nolte I."/>
            <person name="Bullerdiek J."/>
            <person name="Escobar H.M."/>
        </authorList>
    </citation>
    <scope>NUCLEOTIDE SEQUENCE</scope>
    <source>
        <tissue evidence="1">Histiocytoma</tissue>
    </source>
</reference>
<dbReference type="OrthoDB" id="10055806at2759"/>
<evidence type="ECO:0000313" key="1">
    <source>
        <dbReference type="EMBL" id="ACE78151.1"/>
    </source>
</evidence>
<accession>B4YB23</accession>